<evidence type="ECO:0000313" key="1">
    <source>
        <dbReference type="EMBL" id="SEH04778.1"/>
    </source>
</evidence>
<name>A0A1H6F3N3_9GAMM</name>
<evidence type="ECO:0000313" key="2">
    <source>
        <dbReference type="Proteomes" id="UP000236724"/>
    </source>
</evidence>
<dbReference type="EMBL" id="FMSV02000109">
    <property type="protein sequence ID" value="SEH04778.1"/>
    <property type="molecule type" value="Genomic_DNA"/>
</dbReference>
<protein>
    <submittedName>
        <fullName evidence="1">Uncharacterized protein</fullName>
    </submittedName>
</protein>
<dbReference type="AlphaFoldDB" id="A0A1H6F3N3"/>
<gene>
    <name evidence="1" type="ORF">MBHS_00630</name>
</gene>
<dbReference type="RefSeq" id="WP_103918806.1">
    <property type="nucleotide sequence ID" value="NZ_FMSV02000109.1"/>
</dbReference>
<reference evidence="1 2" key="1">
    <citation type="submission" date="2016-10" db="EMBL/GenBank/DDBJ databases">
        <authorList>
            <person name="de Groot N.N."/>
        </authorList>
    </citation>
    <scope>NUCLEOTIDE SEQUENCE [LARGE SCALE GENOMIC DNA]</scope>
    <source>
        <strain evidence="1">MBHS1</strain>
    </source>
</reference>
<keyword evidence="2" id="KW-1185">Reference proteome</keyword>
<organism evidence="1 2">
    <name type="scientific">Candidatus Venteria ishoeyi</name>
    <dbReference type="NCBI Taxonomy" id="1899563"/>
    <lineage>
        <taxon>Bacteria</taxon>
        <taxon>Pseudomonadati</taxon>
        <taxon>Pseudomonadota</taxon>
        <taxon>Gammaproteobacteria</taxon>
        <taxon>Thiotrichales</taxon>
        <taxon>Thiotrichaceae</taxon>
        <taxon>Venteria</taxon>
    </lineage>
</organism>
<dbReference type="Proteomes" id="UP000236724">
    <property type="component" value="Unassembled WGS sequence"/>
</dbReference>
<sequence length="219" mass="24695">MNINKKNGLTAYLKLLFIMTCIPFFLGNSECHASQQFLDQMRKPLDIRFSTPPVGQSHFYISQLSFIDAVDLSPIETDDTELINKAVEAAIRQAVKLMPTLKYNESNHSIPNTLGNIQKLIRLIFNPDTPKKERIVKIISEMMIPFGVDIIILGTSVDKGNTVVIKPIIILKNSKKVVTKTLNYTKKDFICTDSNGKKALCYRAYNEFAKIAIELLNAI</sequence>
<accession>A0A1H6F3N3</accession>
<proteinExistence type="predicted"/>